<reference evidence="3 4" key="1">
    <citation type="journal article" date="2009" name="Nature">
        <title>Evolution of pathogenicity and sexual reproduction in eight Candida genomes.</title>
        <authorList>
            <person name="Butler G."/>
            <person name="Rasmussen M.D."/>
            <person name="Lin M.F."/>
            <person name="Santos M.A."/>
            <person name="Sakthikumar S."/>
            <person name="Munro C.A."/>
            <person name="Rheinbay E."/>
            <person name="Grabherr M."/>
            <person name="Forche A."/>
            <person name="Reedy J.L."/>
            <person name="Agrafioti I."/>
            <person name="Arnaud M.B."/>
            <person name="Bates S."/>
            <person name="Brown A.J."/>
            <person name="Brunke S."/>
            <person name="Costanzo M.C."/>
            <person name="Fitzpatrick D.A."/>
            <person name="de Groot P.W."/>
            <person name="Harris D."/>
            <person name="Hoyer L.L."/>
            <person name="Hube B."/>
            <person name="Klis F.M."/>
            <person name="Kodira C."/>
            <person name="Lennard N."/>
            <person name="Logue M.E."/>
            <person name="Martin R."/>
            <person name="Neiman A.M."/>
            <person name="Nikolaou E."/>
            <person name="Quail M.A."/>
            <person name="Quinn J."/>
            <person name="Santos M.C."/>
            <person name="Schmitzberger F.F."/>
            <person name="Sherlock G."/>
            <person name="Shah P."/>
            <person name="Silverstein K.A."/>
            <person name="Skrzypek M.S."/>
            <person name="Soll D."/>
            <person name="Staggs R."/>
            <person name="Stansfield I."/>
            <person name="Stumpf M.P."/>
            <person name="Sudbery P.E."/>
            <person name="Srikantha T."/>
            <person name="Zeng Q."/>
            <person name="Berman J."/>
            <person name="Berriman M."/>
            <person name="Heitman J."/>
            <person name="Gow N.A."/>
            <person name="Lorenz M.C."/>
            <person name="Birren B.W."/>
            <person name="Kellis M."/>
            <person name="Cuomo C.A."/>
        </authorList>
    </citation>
    <scope>NUCLEOTIDE SEQUENCE [LARGE SCALE GENOMIC DNA]</scope>
    <source>
        <strain evidence="4">ATCC 11503 / BCRC 21390 / CBS 2605 / JCM 1781 / NBRC 1676 / NRRL YB-4239</strain>
    </source>
</reference>
<dbReference type="GeneID" id="5231936"/>
<accession>A5E371</accession>
<evidence type="ECO:0000259" key="2">
    <source>
        <dbReference type="SMART" id="SM00360"/>
    </source>
</evidence>
<dbReference type="HOGENOM" id="CLU_074138_2_0_1"/>
<sequence length="179" mass="19695">MSSVIASDIPSTTTPAQVRKFFSFAGKITNLIPLGDDGKVKKYEIVFASPKAVSTALLLNDAELDNQFIRVDEIKEITDGGEKGKAPQQDGTGEDFDDTKVTGDKHYDSTTQEEKPKYGVFAQLLADGYLLKEDLIKKATEFDKQYGVSEGWDKLIDDVDKVQQEAKRLAGLKKSGKVN</sequence>
<feature type="domain" description="RRM" evidence="2">
    <location>
        <begin position="3"/>
        <end position="72"/>
    </location>
</feature>
<dbReference type="VEuPathDB" id="FungiDB:LELG_04058"/>
<evidence type="ECO:0000313" key="4">
    <source>
        <dbReference type="Proteomes" id="UP000001996"/>
    </source>
</evidence>
<dbReference type="SUPFAM" id="SSF54928">
    <property type="entry name" value="RNA-binding domain, RBD"/>
    <property type="match status" value="1"/>
</dbReference>
<name>A5E371_LODEL</name>
<gene>
    <name evidence="3" type="ORF">LELG_04058</name>
</gene>
<organism evidence="3 4">
    <name type="scientific">Lodderomyces elongisporus (strain ATCC 11503 / CBS 2605 / JCM 1781 / NBRC 1676 / NRRL YB-4239)</name>
    <name type="common">Yeast</name>
    <name type="synonym">Saccharomyces elongisporus</name>
    <dbReference type="NCBI Taxonomy" id="379508"/>
    <lineage>
        <taxon>Eukaryota</taxon>
        <taxon>Fungi</taxon>
        <taxon>Dikarya</taxon>
        <taxon>Ascomycota</taxon>
        <taxon>Saccharomycotina</taxon>
        <taxon>Pichiomycetes</taxon>
        <taxon>Debaryomycetaceae</taxon>
        <taxon>Candida/Lodderomyces clade</taxon>
        <taxon>Lodderomyces</taxon>
    </lineage>
</organism>
<dbReference type="Gene3D" id="3.30.70.330">
    <property type="match status" value="1"/>
</dbReference>
<dbReference type="AlphaFoldDB" id="A5E371"/>
<dbReference type="KEGG" id="lel:PVL30_004883"/>
<dbReference type="STRING" id="379508.A5E371"/>
<dbReference type="InParanoid" id="A5E371"/>
<evidence type="ECO:0000256" key="1">
    <source>
        <dbReference type="SAM" id="MobiDB-lite"/>
    </source>
</evidence>
<dbReference type="OrthoDB" id="7763451at2759"/>
<proteinExistence type="predicted"/>
<keyword evidence="4" id="KW-1185">Reference proteome</keyword>
<dbReference type="Proteomes" id="UP000001996">
    <property type="component" value="Unassembled WGS sequence"/>
</dbReference>
<dbReference type="InterPro" id="IPR000504">
    <property type="entry name" value="RRM_dom"/>
</dbReference>
<dbReference type="InterPro" id="IPR012677">
    <property type="entry name" value="Nucleotide-bd_a/b_plait_sf"/>
</dbReference>
<dbReference type="SMART" id="SM00360">
    <property type="entry name" value="RRM"/>
    <property type="match status" value="1"/>
</dbReference>
<evidence type="ECO:0000313" key="3">
    <source>
        <dbReference type="EMBL" id="EDK45879.1"/>
    </source>
</evidence>
<protein>
    <recommendedName>
        <fullName evidence="2">RRM domain-containing protein</fullName>
    </recommendedName>
</protein>
<dbReference type="InterPro" id="IPR035979">
    <property type="entry name" value="RBD_domain_sf"/>
</dbReference>
<feature type="region of interest" description="Disordered" evidence="1">
    <location>
        <begin position="79"/>
        <end position="112"/>
    </location>
</feature>
<dbReference type="OMA" id="DKHYDST"/>
<feature type="compositionally biased region" description="Basic and acidic residues" evidence="1">
    <location>
        <begin position="98"/>
        <end position="112"/>
    </location>
</feature>
<dbReference type="EMBL" id="CH981528">
    <property type="protein sequence ID" value="EDK45879.1"/>
    <property type="molecule type" value="Genomic_DNA"/>
</dbReference>
<dbReference type="GO" id="GO:0003723">
    <property type="term" value="F:RNA binding"/>
    <property type="evidence" value="ECO:0007669"/>
    <property type="project" value="InterPro"/>
</dbReference>
<dbReference type="eggNOG" id="ENOG502S19D">
    <property type="taxonomic scope" value="Eukaryota"/>
</dbReference>